<gene>
    <name evidence="2" type="ORF">GNT65_14110</name>
</gene>
<evidence type="ECO:0000313" key="2">
    <source>
        <dbReference type="EMBL" id="MXR69792.1"/>
    </source>
</evidence>
<keyword evidence="1" id="KW-0732">Signal</keyword>
<name>A0A6L7HZP2_9GAMM</name>
<proteinExistence type="predicted"/>
<accession>A0A6L7HZP2</accession>
<evidence type="ECO:0000313" key="3">
    <source>
        <dbReference type="Proteomes" id="UP000474778"/>
    </source>
</evidence>
<dbReference type="RefSeq" id="WP_160797228.1">
    <property type="nucleotide sequence ID" value="NZ_WRPA01000012.1"/>
</dbReference>
<organism evidence="2 3">
    <name type="scientific">Shewanella insulae</name>
    <dbReference type="NCBI Taxonomy" id="2681496"/>
    <lineage>
        <taxon>Bacteria</taxon>
        <taxon>Pseudomonadati</taxon>
        <taxon>Pseudomonadota</taxon>
        <taxon>Gammaproteobacteria</taxon>
        <taxon>Alteromonadales</taxon>
        <taxon>Shewanellaceae</taxon>
        <taxon>Shewanella</taxon>
    </lineage>
</organism>
<dbReference type="AlphaFoldDB" id="A0A6L7HZP2"/>
<comment type="caution">
    <text evidence="2">The sequence shown here is derived from an EMBL/GenBank/DDBJ whole genome shotgun (WGS) entry which is preliminary data.</text>
</comment>
<evidence type="ECO:0008006" key="4">
    <source>
        <dbReference type="Google" id="ProtNLM"/>
    </source>
</evidence>
<feature type="chain" id="PRO_5027097683" description="Nuclear transport factor 2 family protein" evidence="1">
    <location>
        <begin position="30"/>
        <end position="156"/>
    </location>
</feature>
<protein>
    <recommendedName>
        <fullName evidence="4">Nuclear transport factor 2 family protein</fullName>
    </recommendedName>
</protein>
<dbReference type="Proteomes" id="UP000474778">
    <property type="component" value="Unassembled WGS sequence"/>
</dbReference>
<reference evidence="2 3" key="1">
    <citation type="submission" date="2019-12" db="EMBL/GenBank/DDBJ databases">
        <title>Shewanella insulae sp. nov., isolated from a tidal flat.</title>
        <authorList>
            <person name="Yoon J.-H."/>
        </authorList>
    </citation>
    <scope>NUCLEOTIDE SEQUENCE [LARGE SCALE GENOMIC DNA]</scope>
    <source>
        <strain evidence="2 3">JBTF-M18</strain>
    </source>
</reference>
<dbReference type="EMBL" id="WRPA01000012">
    <property type="protein sequence ID" value="MXR69792.1"/>
    <property type="molecule type" value="Genomic_DNA"/>
</dbReference>
<keyword evidence="3" id="KW-1185">Reference proteome</keyword>
<evidence type="ECO:0000256" key="1">
    <source>
        <dbReference type="SAM" id="SignalP"/>
    </source>
</evidence>
<feature type="signal peptide" evidence="1">
    <location>
        <begin position="1"/>
        <end position="29"/>
    </location>
</feature>
<sequence length="156" mass="17596">MNKPWMALALFGTLAGTIAGTLISTNLQASTEQEFNNDPLAQRCIKMLDIYAAEDFDAYVTEFPEPWLGIFGEKTLRKQLADRHGSYIETYHDKPSSITIRSIESAKVTQIEKERLGASEAREVEIDMSNELGGGHLTACKYLRIGDSWYFRSLRL</sequence>